<keyword evidence="1" id="KW-1133">Transmembrane helix</keyword>
<evidence type="ECO:0000313" key="2">
    <source>
        <dbReference type="EMBL" id="MXU93405.1"/>
    </source>
</evidence>
<evidence type="ECO:0000256" key="1">
    <source>
        <dbReference type="SAM" id="Phobius"/>
    </source>
</evidence>
<protein>
    <submittedName>
        <fullName evidence="2">Putative secreted protein</fullName>
    </submittedName>
</protein>
<feature type="transmembrane region" description="Helical" evidence="1">
    <location>
        <begin position="48"/>
        <end position="72"/>
    </location>
</feature>
<name>A0A6B0UUS7_IXORI</name>
<keyword evidence="1" id="KW-0812">Transmembrane</keyword>
<organism evidence="2">
    <name type="scientific">Ixodes ricinus</name>
    <name type="common">Common tick</name>
    <name type="synonym">Acarus ricinus</name>
    <dbReference type="NCBI Taxonomy" id="34613"/>
    <lineage>
        <taxon>Eukaryota</taxon>
        <taxon>Metazoa</taxon>
        <taxon>Ecdysozoa</taxon>
        <taxon>Arthropoda</taxon>
        <taxon>Chelicerata</taxon>
        <taxon>Arachnida</taxon>
        <taxon>Acari</taxon>
        <taxon>Parasitiformes</taxon>
        <taxon>Ixodida</taxon>
        <taxon>Ixodoidea</taxon>
        <taxon>Ixodidae</taxon>
        <taxon>Ixodinae</taxon>
        <taxon>Ixodes</taxon>
    </lineage>
</organism>
<sequence>MCACRRESVECTAIIVLVVSSTLAQHADIYLPLPSALNRKQSSPFLLFTNILSLHWLVICHYGSALNVVQFFHRKKFQTSKISTTALQLYFLFVQLYTMHTESVPNKQKHTQKRGTKRKQTNRHAFLICPYKHKLVLPPNAIQKS</sequence>
<accession>A0A6B0UUS7</accession>
<reference evidence="2" key="1">
    <citation type="submission" date="2019-12" db="EMBL/GenBank/DDBJ databases">
        <title>An insight into the sialome of adult female Ixodes ricinus ticks feeding for 6 days.</title>
        <authorList>
            <person name="Perner J."/>
            <person name="Ribeiro J.M.C."/>
        </authorList>
    </citation>
    <scope>NUCLEOTIDE SEQUENCE</scope>
    <source>
        <strain evidence="2">Semi-engorged</strain>
        <tissue evidence="2">Salivary glands</tissue>
    </source>
</reference>
<dbReference type="AlphaFoldDB" id="A0A6B0UUS7"/>
<keyword evidence="1" id="KW-0472">Membrane</keyword>
<dbReference type="EMBL" id="GIFC01011322">
    <property type="protein sequence ID" value="MXU93405.1"/>
    <property type="molecule type" value="Transcribed_RNA"/>
</dbReference>
<proteinExistence type="predicted"/>